<geneLocation type="plasmid" evidence="1 2">
    <name>pYZ6</name>
</geneLocation>
<sequence length="142" mass="15085">MKSDQTTSSPATALLPAVSYLVCKKTDDGDTSPINAGVATFFDNTSCPSNWQSYESARGRYLVGLPSNAFGPANFGGKALNVGEERQHKHKFDGTLDYNNAGLKQSGGHHNFAAPHDTSFSGFTDDSAIGAPYIALTFCSKQ</sequence>
<evidence type="ECO:0000313" key="1">
    <source>
        <dbReference type="EMBL" id="AWB09202.1"/>
    </source>
</evidence>
<organism evidence="1 2">
    <name type="scientific">Azospirillum humicireducens</name>
    <dbReference type="NCBI Taxonomy" id="1226968"/>
    <lineage>
        <taxon>Bacteria</taxon>
        <taxon>Pseudomonadati</taxon>
        <taxon>Pseudomonadota</taxon>
        <taxon>Alphaproteobacteria</taxon>
        <taxon>Rhodospirillales</taxon>
        <taxon>Azospirillaceae</taxon>
        <taxon>Azospirillum</taxon>
    </lineage>
</organism>
<keyword evidence="1" id="KW-0614">Plasmid</keyword>
<protein>
    <recommendedName>
        <fullName evidence="3">Phage tail collar domain-containing protein</fullName>
    </recommendedName>
</protein>
<dbReference type="KEGG" id="ahu:A6A40_30070"/>
<dbReference type="Proteomes" id="UP000077405">
    <property type="component" value="Plasmid pYZ6"/>
</dbReference>
<keyword evidence="2" id="KW-1185">Reference proteome</keyword>
<reference evidence="1 2" key="1">
    <citation type="submission" date="2018-04" db="EMBL/GenBank/DDBJ databases">
        <title>Complete genome sequence of the nitrogen-fixing bacterium Azospirillum humicireducens type strain SgZ-5.</title>
        <authorList>
            <person name="Yu Z."/>
        </authorList>
    </citation>
    <scope>NUCLEOTIDE SEQUENCE [LARGE SCALE GENOMIC DNA]</scope>
    <source>
        <strain evidence="1 2">SgZ-5</strain>
        <plasmid evidence="1 2">pYZ6</plasmid>
    </source>
</reference>
<name>A0A2R4VXN5_9PROT</name>
<dbReference type="AlphaFoldDB" id="A0A2R4VXN5"/>
<gene>
    <name evidence="1" type="ORF">A6A40_30070</name>
</gene>
<accession>A0A2R4VXN5</accession>
<evidence type="ECO:0008006" key="3">
    <source>
        <dbReference type="Google" id="ProtNLM"/>
    </source>
</evidence>
<evidence type="ECO:0000313" key="2">
    <source>
        <dbReference type="Proteomes" id="UP000077405"/>
    </source>
</evidence>
<dbReference type="EMBL" id="CP028907">
    <property type="protein sequence ID" value="AWB09202.1"/>
    <property type="molecule type" value="Genomic_DNA"/>
</dbReference>
<proteinExistence type="predicted"/>